<dbReference type="Proteomes" id="UP000294017">
    <property type="component" value="Unassembled WGS sequence"/>
</dbReference>
<dbReference type="Proteomes" id="UP000442696">
    <property type="component" value="Unassembled WGS sequence"/>
</dbReference>
<dbReference type="AlphaFoldDB" id="A0A068A921"/>
<name>A0A068A921_STAAU</name>
<dbReference type="EMBL" id="LR133917">
    <property type="protein sequence ID" value="VDY49203.1"/>
    <property type="molecule type" value="Genomic_DNA"/>
</dbReference>
<evidence type="ECO:0000313" key="23">
    <source>
        <dbReference type="EMBL" id="KMR56636.1"/>
    </source>
</evidence>
<evidence type="ECO:0000313" key="20">
    <source>
        <dbReference type="EMBL" id="CAC7012214.1"/>
    </source>
</evidence>
<dbReference type="GO" id="GO:0008940">
    <property type="term" value="F:nitrate reductase activity"/>
    <property type="evidence" value="ECO:0007669"/>
    <property type="project" value="InterPro"/>
</dbReference>
<evidence type="ECO:0000313" key="28">
    <source>
        <dbReference type="EMBL" id="NUY12704.1"/>
    </source>
</evidence>
<evidence type="ECO:0000313" key="25">
    <source>
        <dbReference type="EMBL" id="MVK35111.1"/>
    </source>
</evidence>
<dbReference type="SMR" id="A0A068A921"/>
<protein>
    <submittedName>
        <fullName evidence="12 22">Nitrate reductase</fullName>
    </submittedName>
    <submittedName>
        <fullName evidence="13">Respiratory nitrate reductase beta chain</fullName>
        <ecNumber evidence="13 25">1.7.99.4</ecNumber>
    </submittedName>
</protein>
<reference evidence="39 40" key="8">
    <citation type="submission" date="2019-12" db="EMBL/GenBank/DDBJ databases">
        <authorList>
            <consortium name="Pathogen Informatics"/>
        </authorList>
    </citation>
    <scope>NUCLEOTIDE SEQUENCE [LARGE SCALE GENOMIC DNA]</scope>
    <source>
        <strain evidence="20 49">A13</strain>
        <strain evidence="21">NCTC13131</strain>
        <strain evidence="33">NCTC8317</strain>
        <strain evidence="14 42">S040_N01_C01</strain>
        <strain evidence="13 40">S087_N01_C01</strain>
        <strain evidence="19 48">SG160</strain>
        <strain evidence="17 44">T012_N10_C04</strain>
        <strain evidence="15 39">T012_N16_C08</strain>
        <strain evidence="16 41">T065_N03_C06</strain>
        <strain evidence="18 43">T197_A02_C01</strain>
    </source>
</reference>
<dbReference type="PANTHER" id="PTHR43518">
    <property type="entry name" value="NITRATE REDUCTASE BETA SUBUNIT"/>
    <property type="match status" value="1"/>
</dbReference>
<evidence type="ECO:0000313" key="21">
    <source>
        <dbReference type="EMBL" id="CAD7354207.1"/>
    </source>
</evidence>
<dbReference type="FunFam" id="3.30.70.20:FF:000005">
    <property type="entry name" value="Respiratory nitrate reductase beta subunit"/>
    <property type="match status" value="1"/>
</dbReference>
<evidence type="ECO:0000256" key="8">
    <source>
        <dbReference type="ARBA" id="ARBA00022982"/>
    </source>
</evidence>
<dbReference type="EMBL" id="CACUNS010000002">
    <property type="protein sequence ID" value="CAA6050487.1"/>
    <property type="molecule type" value="Genomic_DNA"/>
</dbReference>
<dbReference type="EMBL" id="UHAQ01000002">
    <property type="protein sequence ID" value="SUK45596.1"/>
    <property type="molecule type" value="Genomic_DNA"/>
</dbReference>
<evidence type="ECO:0000313" key="17">
    <source>
        <dbReference type="EMBL" id="CAA6050487.1"/>
    </source>
</evidence>
<dbReference type="FunFam" id="3.30.70.20:FF:000010">
    <property type="entry name" value="Respiratory nitrate reductase beta subunit"/>
    <property type="match status" value="1"/>
</dbReference>
<evidence type="ECO:0000256" key="4">
    <source>
        <dbReference type="ARBA" id="ARBA00022448"/>
    </source>
</evidence>
<dbReference type="GO" id="GO:0051539">
    <property type="term" value="F:4 iron, 4 sulfur cluster binding"/>
    <property type="evidence" value="ECO:0007669"/>
    <property type="project" value="UniProtKB-KW"/>
</dbReference>
<evidence type="ECO:0000256" key="5">
    <source>
        <dbReference type="ARBA" id="ARBA00022485"/>
    </source>
</evidence>
<reference evidence="28 50" key="9">
    <citation type="journal article" date="2020" name="J. Antimicrob. Chemother.">
        <title>Detection of heterogeneous vancomycin intermediate resistance in MRSA isolates from Latin America.</title>
        <authorList>
            <person name="Castro B.E."/>
            <person name="Berrio M."/>
            <person name="Vargas M.L."/>
            <person name="Carvajal L.P."/>
            <person name="Millan L.V."/>
            <person name="Rios R."/>
            <person name="Hernandez A.K."/>
            <person name="Rincon S."/>
            <person name="Cubides P."/>
            <person name="Forero E."/>
            <person name="Dinh A."/>
            <person name="Seas C."/>
            <person name="Munita J.M."/>
            <person name="Arias C.A."/>
            <person name="Reyes J."/>
            <person name="Diaz L."/>
        </authorList>
    </citation>
    <scope>NUCLEOTIDE SEQUENCE [LARGE SCALE GENOMIC DNA]</scope>
    <source>
        <strain evidence="28 50">UE1097</strain>
    </source>
</reference>
<evidence type="ECO:0000313" key="13">
    <source>
        <dbReference type="EMBL" id="CAA4158106.1"/>
    </source>
</evidence>
<evidence type="ECO:0000313" key="43">
    <source>
        <dbReference type="Proteomes" id="UP000459586"/>
    </source>
</evidence>
<evidence type="ECO:0000313" key="38">
    <source>
        <dbReference type="Proteomes" id="UP000294017"/>
    </source>
</evidence>
<evidence type="ECO:0000313" key="31">
    <source>
        <dbReference type="EMBL" id="SUK18790.1"/>
    </source>
</evidence>
<evidence type="ECO:0000313" key="14">
    <source>
        <dbReference type="EMBL" id="CAA4160477.1"/>
    </source>
</evidence>
<dbReference type="EMBL" id="CACTPI010000015">
    <property type="protein sequence ID" value="CAA4160477.1"/>
    <property type="molecule type" value="Genomic_DNA"/>
</dbReference>
<dbReference type="GO" id="GO:0016020">
    <property type="term" value="C:membrane"/>
    <property type="evidence" value="ECO:0007669"/>
    <property type="project" value="TreeGrafter"/>
</dbReference>
<sequence>MKIKAQVAMVLNLDKCIGCHTCSVTCKNTWTNRPGAEYMWFNNVETKPGVGYPKRWEDQEHYKGGWVLNRKGKLELKSGSRISKIALGKIFYNPDMPLIKDYYEPWNYNYEHLTTAKSGKHSPVARAYSEITGDNIEIEWGPNWEDDLAGGHVTGPKDPNIQKIEEDIKFQFDETFMMYLPRLCEHCLNPSCVASCPSGAMYKRDEDGIVLVDQDACRGWRYCMTGCPYKKVYFNWKTNKAEKCTFCFPRIEAGMPTVCSETCTGRMRYLGVLLYDADRVHEAASAVDEKDLYEKQLDIFLNPFDEEVIAQAEKDGIGYDWIEAAQNSPIYKLAIEYKLAFPLHPEFRTMPMVWYCPPLSPIMSYFEGKNTTQNPDAIFPAIEEMRLPIEYLANIFTAGDTEPVKGALQRMAMMRSYMRSQVTQQPFDTSRLERLGITERQTKDMYRLLGLAKYEDRFVIPTSHKETYLDTYHAQGSTGYNYGGEHFGDNCEGCGVAVGSGKTGQEIYNENFYGGIFRD</sequence>
<dbReference type="GO" id="GO:0009061">
    <property type="term" value="P:anaerobic respiration"/>
    <property type="evidence" value="ECO:0007669"/>
    <property type="project" value="TreeGrafter"/>
</dbReference>
<evidence type="ECO:0000313" key="24">
    <source>
        <dbReference type="EMBL" id="KSA80197.1"/>
    </source>
</evidence>
<evidence type="ECO:0000313" key="47">
    <source>
        <dbReference type="Proteomes" id="UP000478867"/>
    </source>
</evidence>
<evidence type="ECO:0000313" key="45">
    <source>
        <dbReference type="Proteomes" id="UP000466646"/>
    </source>
</evidence>
<dbReference type="EMBL" id="WPXC01000014">
    <property type="protein sequence ID" value="MVM10732.1"/>
    <property type="molecule type" value="Genomic_DNA"/>
</dbReference>
<evidence type="ECO:0000313" key="48">
    <source>
        <dbReference type="Proteomes" id="UP000505390"/>
    </source>
</evidence>
<dbReference type="EC" id="1.7.99.4" evidence="13 25"/>
<dbReference type="EMBL" id="CAIGXB010000002">
    <property type="protein sequence ID" value="CAC5783001.1"/>
    <property type="molecule type" value="Genomic_DNA"/>
</dbReference>
<keyword evidence="5" id="KW-0004">4Fe-4S</keyword>
<dbReference type="Proteomes" id="UP000293434">
    <property type="component" value="Unassembled WGS sequence"/>
</dbReference>
<dbReference type="RefSeq" id="WP_000692645.1">
    <property type="nucleotide sequence ID" value="NC_021670.1"/>
</dbReference>
<dbReference type="Proteomes" id="UP000466646">
    <property type="component" value="Unassembled WGS sequence"/>
</dbReference>
<evidence type="ECO:0000313" key="22">
    <source>
        <dbReference type="EMBL" id="KMR38518.1"/>
    </source>
</evidence>
<dbReference type="Proteomes" id="UP000254224">
    <property type="component" value="Unassembled WGS sequence"/>
</dbReference>
<dbReference type="Proteomes" id="UP000280323">
    <property type="component" value="Chromosome"/>
</dbReference>
<evidence type="ECO:0000313" key="50">
    <source>
        <dbReference type="Proteomes" id="UP000547874"/>
    </source>
</evidence>
<evidence type="ECO:0000313" key="40">
    <source>
        <dbReference type="Proteomes" id="UP000442782"/>
    </source>
</evidence>
<evidence type="ECO:0000313" key="42">
    <source>
        <dbReference type="Proteomes" id="UP000443708"/>
    </source>
</evidence>
<dbReference type="Proteomes" id="UP000547874">
    <property type="component" value="Unassembled WGS sequence"/>
</dbReference>
<evidence type="ECO:0000313" key="26">
    <source>
        <dbReference type="EMBL" id="MVM10732.1"/>
    </source>
</evidence>
<dbReference type="InterPro" id="IPR006547">
    <property type="entry name" value="NO3_Rdtase_bsu"/>
</dbReference>
<dbReference type="CDD" id="cd10557">
    <property type="entry name" value="NarH_beta-like"/>
    <property type="match status" value="1"/>
</dbReference>
<dbReference type="EMBL" id="UAUZ02000002">
    <property type="protein sequence ID" value="CAD7354207.1"/>
    <property type="molecule type" value="Genomic_DNA"/>
</dbReference>
<evidence type="ECO:0000256" key="10">
    <source>
        <dbReference type="ARBA" id="ARBA00023014"/>
    </source>
</evidence>
<keyword evidence="4" id="KW-0813">Transport</keyword>
<dbReference type="EMBL" id="LALJ01000001">
    <property type="protein sequence ID" value="KMR38518.1"/>
    <property type="molecule type" value="Genomic_DNA"/>
</dbReference>
<dbReference type="SUPFAM" id="SSF54862">
    <property type="entry name" value="4Fe-4S ferredoxins"/>
    <property type="match status" value="1"/>
</dbReference>
<evidence type="ECO:0000313" key="37">
    <source>
        <dbReference type="Proteomes" id="UP000293434"/>
    </source>
</evidence>
<dbReference type="PROSITE" id="PS51379">
    <property type="entry name" value="4FE4S_FER_2"/>
    <property type="match status" value="3"/>
</dbReference>
<dbReference type="EMBL" id="LFVP01000004">
    <property type="protein sequence ID" value="KSA80197.1"/>
    <property type="molecule type" value="Genomic_DNA"/>
</dbReference>
<dbReference type="GO" id="GO:0009325">
    <property type="term" value="C:nitrate reductase complex"/>
    <property type="evidence" value="ECO:0007669"/>
    <property type="project" value="InterPro"/>
</dbReference>
<evidence type="ECO:0000313" key="27">
    <source>
        <dbReference type="EMBL" id="NDP55621.1"/>
    </source>
</evidence>
<dbReference type="Proteomes" id="UP000442782">
    <property type="component" value="Unassembled WGS sequence"/>
</dbReference>
<evidence type="ECO:0000313" key="34">
    <source>
        <dbReference type="Proteomes" id="UP000217245"/>
    </source>
</evidence>
<evidence type="ECO:0000313" key="46">
    <source>
        <dbReference type="Proteomes" id="UP000471199"/>
    </source>
</evidence>
<dbReference type="InterPro" id="IPR029263">
    <property type="entry name" value="Nitr_red_bet_C"/>
</dbReference>
<dbReference type="Pfam" id="PF13247">
    <property type="entry name" value="Fer4_11"/>
    <property type="match status" value="1"/>
</dbReference>
<evidence type="ECO:0000256" key="7">
    <source>
        <dbReference type="ARBA" id="ARBA00022737"/>
    </source>
</evidence>
<comment type="subcellular location">
    <subcellularLocation>
        <location evidence="3">Cell envelope</location>
    </subcellularLocation>
</comment>
<comment type="cofactor">
    <cofactor evidence="2">
        <name>[4Fe-4S] cluster</name>
        <dbReference type="ChEBI" id="CHEBI:49883"/>
    </cofactor>
</comment>
<keyword evidence="9" id="KW-0408">Iron</keyword>
<dbReference type="Proteomes" id="UP000217245">
    <property type="component" value="Chromosome"/>
</dbReference>
<dbReference type="GO" id="GO:0046872">
    <property type="term" value="F:metal ion binding"/>
    <property type="evidence" value="ECO:0007669"/>
    <property type="project" value="UniProtKB-KW"/>
</dbReference>
<dbReference type="GO" id="GO:0009055">
    <property type="term" value="F:electron transfer activity"/>
    <property type="evidence" value="ECO:0007669"/>
    <property type="project" value="TreeGrafter"/>
</dbReference>
<keyword evidence="6" id="KW-0479">Metal-binding</keyword>
<dbReference type="NCBIfam" id="TIGR01660">
    <property type="entry name" value="narH"/>
    <property type="match status" value="1"/>
</dbReference>
<reference evidence="46 47" key="7">
    <citation type="submission" date="2019-11" db="EMBL/GenBank/DDBJ databases">
        <title>Implementation of targeted gown and glove precautions to prevent Staphylococcus aureus acquisition in community-based nursing homes.</title>
        <authorList>
            <person name="Stine O.C."/>
        </authorList>
    </citation>
    <scope>NUCLEOTIDE SEQUENCE [LARGE SCALE GENOMIC DNA]</scope>
    <source>
        <strain evidence="26 47">S_1081.LBCF.DN</strain>
        <strain evidence="25 46">S_2062.LAUP.DI</strain>
    </source>
</reference>
<evidence type="ECO:0000313" key="49">
    <source>
        <dbReference type="Proteomes" id="UP000507485"/>
    </source>
</evidence>
<dbReference type="EMBL" id="LALQ01000039">
    <property type="protein sequence ID" value="KMR56636.1"/>
    <property type="molecule type" value="Genomic_DNA"/>
</dbReference>
<dbReference type="PANTHER" id="PTHR43518:SF1">
    <property type="entry name" value="RESPIRATORY NITRATE REDUCTASE 1 BETA CHAIN"/>
    <property type="match status" value="1"/>
</dbReference>
<dbReference type="EMBL" id="CACTWD010000009">
    <property type="protein sequence ID" value="CAA4688835.1"/>
    <property type="molecule type" value="Genomic_DNA"/>
</dbReference>
<accession>A0A1E8WNR1</accession>
<dbReference type="Proteomes" id="UP000254502">
    <property type="component" value="Unassembled WGS sequence"/>
</dbReference>
<dbReference type="Proteomes" id="UP000459702">
    <property type="component" value="Unassembled WGS sequence"/>
</dbReference>
<dbReference type="FunFam" id="3.30.70.20:FF:000008">
    <property type="entry name" value="Respiratory nitrate reductase beta subunit"/>
    <property type="match status" value="1"/>
</dbReference>
<keyword evidence="13" id="KW-0560">Oxidoreductase</keyword>
<evidence type="ECO:0000313" key="33">
    <source>
        <dbReference type="EMBL" id="VDY49203.1"/>
    </source>
</evidence>
<reference evidence="12 34" key="4">
    <citation type="submission" date="2017-09" db="EMBL/GenBank/DDBJ databases">
        <title>A single nucleotide polymorphism in the Staphylococcus aureus virulence regulator SaeR abolishes pathogenesis.</title>
        <authorList>
            <person name="Copin R.J."/>
            <person name="Sause W."/>
            <person name="Shopsin B."/>
            <person name="Torres V.J."/>
        </authorList>
    </citation>
    <scope>NUCLEOTIDE SEQUENCE [LARGE SCALE GENOMIC DNA]</scope>
    <source>
        <strain evidence="34">Newman</strain>
        <strain evidence="12">Newman_D2C</strain>
    </source>
</reference>
<evidence type="ECO:0000256" key="3">
    <source>
        <dbReference type="ARBA" id="ARBA00004196"/>
    </source>
</evidence>
<reference evidence="37 38" key="6">
    <citation type="submission" date="2018-11" db="EMBL/GenBank/DDBJ databases">
        <title>Genomic profiling of Staphylococcus species from a Poultry farm system in KwaZulu-Natal, South Africa.</title>
        <authorList>
            <person name="Amoako D.G."/>
            <person name="Somboro A.M."/>
            <person name="Abia A.L.K."/>
            <person name="Bester L.A."/>
            <person name="Essack S.Y."/>
        </authorList>
    </citation>
    <scope>NUCLEOTIDE SEQUENCE [LARGE SCALE GENOMIC DNA]</scope>
    <source>
        <strain evidence="30 38">SA12</strain>
        <strain evidence="29 37">SA9</strain>
    </source>
</reference>
<dbReference type="Proteomes" id="UP000505390">
    <property type="component" value="Unassembled WGS sequence"/>
</dbReference>
<dbReference type="GO" id="GO:0030313">
    <property type="term" value="C:cell envelope"/>
    <property type="evidence" value="ECO:0007669"/>
    <property type="project" value="UniProtKB-SubCell"/>
</dbReference>
<dbReference type="EMBL" id="RQTC01000070">
    <property type="protein sequence ID" value="RZH94264.1"/>
    <property type="molecule type" value="Genomic_DNA"/>
</dbReference>
<evidence type="ECO:0000256" key="2">
    <source>
        <dbReference type="ARBA" id="ARBA00001966"/>
    </source>
</evidence>
<evidence type="ECO:0000313" key="36">
    <source>
        <dbReference type="Proteomes" id="UP000254502"/>
    </source>
</evidence>
<dbReference type="EMBL" id="JAAFLG010000004">
    <property type="protein sequence ID" value="NDP55621.1"/>
    <property type="molecule type" value="Genomic_DNA"/>
</dbReference>
<reference evidence="35 36" key="5">
    <citation type="submission" date="2018-06" db="EMBL/GenBank/DDBJ databases">
        <authorList>
            <consortium name="Pathogen Informatics"/>
            <person name="Doyle S."/>
        </authorList>
    </citation>
    <scope>NUCLEOTIDE SEQUENCE [LARGE SCALE GENOMIC DNA]</scope>
    <source>
        <strain evidence="32 36">NCTC5664</strain>
        <strain evidence="31 35">NCTC7972</strain>
    </source>
</reference>
<evidence type="ECO:0000313" key="16">
    <source>
        <dbReference type="EMBL" id="CAA4688835.1"/>
    </source>
</evidence>
<reference evidence="22" key="1">
    <citation type="journal article" date="2015" name="J. Infect. Dis.">
        <title>Parallel Epidemics of Community-Associated Methicillin-Resistant Staphylococcus aureus USA300 Infection in North and South America.</title>
        <authorList>
            <person name="Planet P.J."/>
            <person name="Diaz L."/>
            <person name="Kolokotronis S.O."/>
            <person name="Narechania A."/>
            <person name="Reyes J."/>
            <person name="Xing G."/>
            <person name="Rincon S."/>
            <person name="Smith H."/>
            <person name="Panesso D."/>
            <person name="Ryan C."/>
            <person name="Smith D.P."/>
            <person name="Guzman M."/>
            <person name="Zurita J."/>
            <person name="Sebra R."/>
            <person name="Deikus G."/>
            <person name="Nolan R.L."/>
            <person name="Tenover F.C."/>
            <person name="Weinstock G.M."/>
            <person name="Robinson D.A."/>
            <person name="Arias C.A."/>
        </authorList>
    </citation>
    <scope>NUCLEOTIDE SEQUENCE</scope>
    <source>
        <strain evidence="22">CA15</strain>
        <strain evidence="23">M121</strain>
    </source>
</reference>
<dbReference type="Pfam" id="PF14711">
    <property type="entry name" value="Nitr_red_bet_C"/>
    <property type="match status" value="1"/>
</dbReference>
<evidence type="ECO:0000313" key="39">
    <source>
        <dbReference type="Proteomes" id="UP000442696"/>
    </source>
</evidence>
<dbReference type="EMBL" id="CACTQT010000001">
    <property type="protein sequence ID" value="CAA4269233.1"/>
    <property type="molecule type" value="Genomic_DNA"/>
</dbReference>
<evidence type="ECO:0000313" key="15">
    <source>
        <dbReference type="EMBL" id="CAA4269233.1"/>
    </source>
</evidence>
<dbReference type="Proteomes" id="UP000443506">
    <property type="component" value="Unassembled WGS sequence"/>
</dbReference>
<reference evidence="24" key="2">
    <citation type="submission" date="2015-06" db="EMBL/GenBank/DDBJ databases">
        <authorList>
            <person name="Diene S.M."/>
            <person name="Von Dach E."/>
            <person name="Fankhauser C."/>
            <person name="Schrenzel J."/>
            <person name="Harbarth S."/>
            <person name="Francois P."/>
        </authorList>
    </citation>
    <scope>NUCLEOTIDE SEQUENCE</scope>
    <source>
        <strain evidence="24">MRSA_S26</strain>
    </source>
</reference>
<dbReference type="Proteomes" id="UP000251686">
    <property type="component" value="Unassembled WGS sequence"/>
</dbReference>
<evidence type="ECO:0000313" key="12">
    <source>
        <dbReference type="EMBL" id="ATC72571.1"/>
    </source>
</evidence>
<dbReference type="Proteomes" id="UP000443708">
    <property type="component" value="Unassembled WGS sequence"/>
</dbReference>
<keyword evidence="7" id="KW-0677">Repeat</keyword>
<dbReference type="EMBL" id="UHAI01000002">
    <property type="protein sequence ID" value="SUK18790.1"/>
    <property type="molecule type" value="Genomic_DNA"/>
</dbReference>
<dbReference type="Proteomes" id="UP000052129">
    <property type="component" value="Unassembled WGS sequence"/>
</dbReference>
<accession>A0A068A921</accession>
<dbReference type="EMBL" id="CAIHOM010000003">
    <property type="protein sequence ID" value="CAC7012214.1"/>
    <property type="molecule type" value="Genomic_DNA"/>
</dbReference>
<organism evidence="22">
    <name type="scientific">Staphylococcus aureus</name>
    <dbReference type="NCBI Taxonomy" id="1280"/>
    <lineage>
        <taxon>Bacteria</taxon>
        <taxon>Bacillati</taxon>
        <taxon>Bacillota</taxon>
        <taxon>Bacilli</taxon>
        <taxon>Bacillales</taxon>
        <taxon>Staphylococcaceae</taxon>
        <taxon>Staphylococcus</taxon>
    </lineage>
</organism>
<dbReference type="Proteomes" id="UP000478867">
    <property type="component" value="Unassembled WGS sequence"/>
</dbReference>
<evidence type="ECO:0000313" key="19">
    <source>
        <dbReference type="EMBL" id="CAC5783001.1"/>
    </source>
</evidence>
<dbReference type="Proteomes" id="UP000459586">
    <property type="component" value="Unassembled WGS sequence"/>
</dbReference>
<evidence type="ECO:0000313" key="35">
    <source>
        <dbReference type="Proteomes" id="UP000254224"/>
    </source>
</evidence>
<dbReference type="EMBL" id="RQTF01000028">
    <property type="protein sequence ID" value="RZI08410.1"/>
    <property type="molecule type" value="Genomic_DNA"/>
</dbReference>
<dbReference type="InterPro" id="IPR017896">
    <property type="entry name" value="4Fe4S_Fe-S-bd"/>
</dbReference>
<dbReference type="OMA" id="KVYFNWQ"/>
<feature type="domain" description="4Fe-4S ferredoxin-type" evidence="11">
    <location>
        <begin position="208"/>
        <end position="237"/>
    </location>
</feature>
<comment type="cofactor">
    <cofactor evidence="1">
        <name>[3Fe-4S] cluster</name>
        <dbReference type="ChEBI" id="CHEBI:21137"/>
    </cofactor>
</comment>
<keyword evidence="10" id="KW-0411">Iron-sulfur</keyword>
<dbReference type="Proteomes" id="UP000507485">
    <property type="component" value="Unassembled WGS sequence"/>
</dbReference>
<evidence type="ECO:0000313" key="44">
    <source>
        <dbReference type="Proteomes" id="UP000459702"/>
    </source>
</evidence>
<evidence type="ECO:0000256" key="9">
    <source>
        <dbReference type="ARBA" id="ARBA00023004"/>
    </source>
</evidence>
<feature type="domain" description="4Fe-4S ferredoxin-type" evidence="11">
    <location>
        <begin position="7"/>
        <end position="36"/>
    </location>
</feature>
<evidence type="ECO:0000313" key="29">
    <source>
        <dbReference type="EMBL" id="RZH94264.1"/>
    </source>
</evidence>
<dbReference type="Proteomes" id="UP000471199">
    <property type="component" value="Unassembled WGS sequence"/>
</dbReference>
<evidence type="ECO:0000313" key="32">
    <source>
        <dbReference type="EMBL" id="SUK45596.1"/>
    </source>
</evidence>
<evidence type="ECO:0000313" key="41">
    <source>
        <dbReference type="Proteomes" id="UP000443506"/>
    </source>
</evidence>
<evidence type="ECO:0000259" key="11">
    <source>
        <dbReference type="PROSITE" id="PS51379"/>
    </source>
</evidence>
<proteinExistence type="predicted"/>
<dbReference type="Gene3D" id="3.30.70.20">
    <property type="match status" value="3"/>
</dbReference>
<evidence type="ECO:0000313" key="30">
    <source>
        <dbReference type="EMBL" id="RZI08410.1"/>
    </source>
</evidence>
<dbReference type="EMBL" id="CACURZ010000002">
    <property type="protein sequence ID" value="CAA6311552.1"/>
    <property type="molecule type" value="Genomic_DNA"/>
</dbReference>
<evidence type="ECO:0000313" key="18">
    <source>
        <dbReference type="EMBL" id="CAA6311552.1"/>
    </source>
</evidence>
<dbReference type="EMBL" id="CP023391">
    <property type="protein sequence ID" value="ATC72571.1"/>
    <property type="molecule type" value="Genomic_DNA"/>
</dbReference>
<reference evidence="27 45" key="10">
    <citation type="submission" date="2020-01" db="EMBL/GenBank/DDBJ databases">
        <title>Analysis of Virulence and Antimicrobial Resistance Gene Carriage in Staphylococcus aureus Infections in Equids Using Whole Genome Sequencing.</title>
        <authorList>
            <person name="Little S.V."/>
            <person name="Hillhouse A.E."/>
            <person name="Cohen N.D."/>
            <person name="Lawhon S.D."/>
            <person name="Bryan L.K."/>
        </authorList>
    </citation>
    <scope>NUCLEOTIDE SEQUENCE [LARGE SCALE GENOMIC DNA]</scope>
    <source>
        <strain evidence="27 45">61-017</strain>
    </source>
</reference>
<dbReference type="EMBL" id="JAANEC010000089">
    <property type="protein sequence ID" value="NUY12704.1"/>
    <property type="molecule type" value="Genomic_DNA"/>
</dbReference>
<gene>
    <name evidence="22" type="primary">narH</name>
    <name evidence="24" type="ORF">ACR79_08330</name>
    <name evidence="12" type="ORF">CNH36_13400</name>
    <name evidence="29" type="ORF">EIG94_05150</name>
    <name evidence="30" type="ORF">EIH03_02160</name>
    <name evidence="23" type="ORF">EP54_09675</name>
    <name evidence="22" type="ORF">EQ90_00195</name>
    <name evidence="25" type="ORF">GO814_08165</name>
    <name evidence="26" type="ORF">GO942_08515</name>
    <name evidence="28" type="ORF">GQX37_09280</name>
    <name evidence="27" type="ORF">GZ130_03320</name>
    <name evidence="21" type="ORF">NCTC13131_01740</name>
    <name evidence="32" type="ORF">NCTC5664_01456</name>
    <name evidence="31" type="ORF">NCTC7972_02315</name>
    <name evidence="33" type="ORF">NCTC8317_02338</name>
    <name evidence="13" type="ORF">SAMEA1029512_02464</name>
    <name evidence="14" type="ORF">SAMEA1029528_02531</name>
    <name evidence="15" type="ORF">SAMEA2078260_00214</name>
    <name evidence="17" type="ORF">SAMEA2078588_00521</name>
    <name evidence="18" type="ORF">SAMEA2080344_00406</name>
    <name evidence="16" type="ORF">SAMEA2081063_01706</name>
    <name evidence="19" type="ORF">SAMEA4008575_00886</name>
    <name evidence="20" type="ORF">SAMEA4552975_02034</name>
</gene>
<dbReference type="EMBL" id="CACTOE010000021">
    <property type="protein sequence ID" value="CAA4158106.1"/>
    <property type="molecule type" value="Genomic_DNA"/>
</dbReference>
<evidence type="ECO:0000256" key="1">
    <source>
        <dbReference type="ARBA" id="ARBA00001927"/>
    </source>
</evidence>
<dbReference type="EMBL" id="WPTS01000027">
    <property type="protein sequence ID" value="MVK35111.1"/>
    <property type="molecule type" value="Genomic_DNA"/>
</dbReference>
<keyword evidence="8" id="KW-0249">Electron transport</keyword>
<dbReference type="GO" id="GO:0042126">
    <property type="term" value="P:nitrate metabolic process"/>
    <property type="evidence" value="ECO:0007669"/>
    <property type="project" value="InterPro"/>
</dbReference>
<dbReference type="Gene3D" id="1.10.3650.10">
    <property type="entry name" value="nitrate reductase domain like"/>
    <property type="match status" value="1"/>
</dbReference>
<dbReference type="InterPro" id="IPR038262">
    <property type="entry name" value="Nitr_red_bet_C_sf"/>
</dbReference>
<feature type="domain" description="4Fe-4S ferredoxin-type" evidence="11">
    <location>
        <begin position="175"/>
        <end position="206"/>
    </location>
</feature>
<reference evidence="24" key="3">
    <citation type="journal article" date="2016" name="J. Infect. Dis.">
        <title>Comparative Genomics of Community-Associated Methicillin-Resistant Staphylococcus aureus Shows the Emergence of Clone ST8-USA300 in Geneva, Switzerland.</title>
        <authorList>
            <person name="Von Dach E."/>
            <person name="Diene S.M."/>
            <person name="Fankhauser C."/>
            <person name="Schrenzel J."/>
            <person name="Harbarth S."/>
            <person name="Francois P."/>
        </authorList>
    </citation>
    <scope>NUCLEOTIDE SEQUENCE</scope>
    <source>
        <strain evidence="24">MRSA_S26</strain>
    </source>
</reference>
<evidence type="ECO:0000256" key="6">
    <source>
        <dbReference type="ARBA" id="ARBA00022723"/>
    </source>
</evidence>